<evidence type="ECO:0000313" key="1">
    <source>
        <dbReference type="EMBL" id="KAH7906627.1"/>
    </source>
</evidence>
<comment type="caution">
    <text evidence="1">The sequence shown here is derived from an EMBL/GenBank/DDBJ whole genome shotgun (WGS) entry which is preliminary data.</text>
</comment>
<organism evidence="1 2">
    <name type="scientific">Hygrophoropsis aurantiaca</name>
    <dbReference type="NCBI Taxonomy" id="72124"/>
    <lineage>
        <taxon>Eukaryota</taxon>
        <taxon>Fungi</taxon>
        <taxon>Dikarya</taxon>
        <taxon>Basidiomycota</taxon>
        <taxon>Agaricomycotina</taxon>
        <taxon>Agaricomycetes</taxon>
        <taxon>Agaricomycetidae</taxon>
        <taxon>Boletales</taxon>
        <taxon>Coniophorineae</taxon>
        <taxon>Hygrophoropsidaceae</taxon>
        <taxon>Hygrophoropsis</taxon>
    </lineage>
</organism>
<proteinExistence type="predicted"/>
<sequence>MVVPPLPQSFTSLYRLLLRTSSVSVLHKPSASRRLRALWRPTFEHAAQVIRTLQNGSENPGEQEQLQIWLRIWEQRMDNTLSLLATSAQSRGLPHQLTRNLSWLRKSHATWVKDRYYAHKPWKPQLPETSPEYERKPIVPKTSKAQDIQTKNRRFRLFDEKSWDAFGEVVRMAEGRHQISLGRIRLKRWSHDRI</sequence>
<keyword evidence="2" id="KW-1185">Reference proteome</keyword>
<reference evidence="1" key="1">
    <citation type="journal article" date="2021" name="New Phytol.">
        <title>Evolutionary innovations through gain and loss of genes in the ectomycorrhizal Boletales.</title>
        <authorList>
            <person name="Wu G."/>
            <person name="Miyauchi S."/>
            <person name="Morin E."/>
            <person name="Kuo A."/>
            <person name="Drula E."/>
            <person name="Varga T."/>
            <person name="Kohler A."/>
            <person name="Feng B."/>
            <person name="Cao Y."/>
            <person name="Lipzen A."/>
            <person name="Daum C."/>
            <person name="Hundley H."/>
            <person name="Pangilinan J."/>
            <person name="Johnson J."/>
            <person name="Barry K."/>
            <person name="LaButti K."/>
            <person name="Ng V."/>
            <person name="Ahrendt S."/>
            <person name="Min B."/>
            <person name="Choi I.G."/>
            <person name="Park H."/>
            <person name="Plett J.M."/>
            <person name="Magnuson J."/>
            <person name="Spatafora J.W."/>
            <person name="Nagy L.G."/>
            <person name="Henrissat B."/>
            <person name="Grigoriev I.V."/>
            <person name="Yang Z.L."/>
            <person name="Xu J."/>
            <person name="Martin F.M."/>
        </authorList>
    </citation>
    <scope>NUCLEOTIDE SEQUENCE</scope>
    <source>
        <strain evidence="1">ATCC 28755</strain>
    </source>
</reference>
<evidence type="ECO:0000313" key="2">
    <source>
        <dbReference type="Proteomes" id="UP000790377"/>
    </source>
</evidence>
<gene>
    <name evidence="1" type="ORF">BJ138DRAFT_1015906</name>
</gene>
<name>A0ACB8A0G2_9AGAM</name>
<accession>A0ACB8A0G2</accession>
<dbReference type="Proteomes" id="UP000790377">
    <property type="component" value="Unassembled WGS sequence"/>
</dbReference>
<protein>
    <submittedName>
        <fullName evidence="1">Uncharacterized protein</fullName>
    </submittedName>
</protein>
<dbReference type="EMBL" id="MU267994">
    <property type="protein sequence ID" value="KAH7906627.1"/>
    <property type="molecule type" value="Genomic_DNA"/>
</dbReference>